<reference evidence="6" key="1">
    <citation type="submission" date="2018-05" db="EMBL/GenBank/DDBJ databases">
        <authorList>
            <person name="Du Z."/>
            <person name="Wang X."/>
        </authorList>
    </citation>
    <scope>NUCLEOTIDE SEQUENCE [LARGE SCALE GENOMIC DNA]</scope>
    <source>
        <strain evidence="6">CQN31</strain>
    </source>
</reference>
<dbReference type="OrthoDB" id="194599at2"/>
<dbReference type="PANTHER" id="PTHR43132">
    <property type="entry name" value="ARSENICAL RESISTANCE OPERON REPRESSOR ARSR-RELATED"/>
    <property type="match status" value="1"/>
</dbReference>
<accession>A0A317FCM9</accession>
<dbReference type="SMART" id="SM00418">
    <property type="entry name" value="HTH_ARSR"/>
    <property type="match status" value="1"/>
</dbReference>
<dbReference type="GO" id="GO:0003700">
    <property type="term" value="F:DNA-binding transcription factor activity"/>
    <property type="evidence" value="ECO:0007669"/>
    <property type="project" value="InterPro"/>
</dbReference>
<evidence type="ECO:0000313" key="6">
    <source>
        <dbReference type="Proteomes" id="UP000245765"/>
    </source>
</evidence>
<organism evidence="5 6">
    <name type="scientific">Falsiroseomonas bella</name>
    <dbReference type="NCBI Taxonomy" id="2184016"/>
    <lineage>
        <taxon>Bacteria</taxon>
        <taxon>Pseudomonadati</taxon>
        <taxon>Pseudomonadota</taxon>
        <taxon>Alphaproteobacteria</taxon>
        <taxon>Acetobacterales</taxon>
        <taxon>Roseomonadaceae</taxon>
        <taxon>Falsiroseomonas</taxon>
    </lineage>
</organism>
<proteinExistence type="predicted"/>
<dbReference type="Pfam" id="PF01022">
    <property type="entry name" value="HTH_5"/>
    <property type="match status" value="1"/>
</dbReference>
<protein>
    <submittedName>
        <fullName evidence="5">Transcriptional regulator</fullName>
    </submittedName>
</protein>
<dbReference type="SUPFAM" id="SSF46785">
    <property type="entry name" value="Winged helix' DNA-binding domain"/>
    <property type="match status" value="1"/>
</dbReference>
<comment type="caution">
    <text evidence="5">The sequence shown here is derived from an EMBL/GenBank/DDBJ whole genome shotgun (WGS) entry which is preliminary data.</text>
</comment>
<evidence type="ECO:0000256" key="3">
    <source>
        <dbReference type="ARBA" id="ARBA00023163"/>
    </source>
</evidence>
<evidence type="ECO:0000313" key="5">
    <source>
        <dbReference type="EMBL" id="PWS35278.1"/>
    </source>
</evidence>
<gene>
    <name evidence="5" type="ORF">DFH01_21695</name>
</gene>
<dbReference type="Gene3D" id="1.10.10.10">
    <property type="entry name" value="Winged helix-like DNA-binding domain superfamily/Winged helix DNA-binding domain"/>
    <property type="match status" value="1"/>
</dbReference>
<evidence type="ECO:0000256" key="2">
    <source>
        <dbReference type="ARBA" id="ARBA00023125"/>
    </source>
</evidence>
<dbReference type="AlphaFoldDB" id="A0A317FCM9"/>
<dbReference type="InterPro" id="IPR036390">
    <property type="entry name" value="WH_DNA-bd_sf"/>
</dbReference>
<keyword evidence="1" id="KW-0805">Transcription regulation</keyword>
<keyword evidence="2" id="KW-0238">DNA-binding</keyword>
<dbReference type="InterPro" id="IPR051011">
    <property type="entry name" value="Metal_resp_trans_reg"/>
</dbReference>
<keyword evidence="6" id="KW-1185">Reference proteome</keyword>
<sequence length="96" mass="10463">MQEKAAEAARLLRLLADEDRLLLLCLLATEGAMTAAALARALNLPDVRLSRLLDGLREDGLVAPCDGPREVTYRLTDPRTGRILTLLHDICCRPAG</sequence>
<name>A0A317FCM9_9PROT</name>
<feature type="domain" description="HTH arsR-type" evidence="4">
    <location>
        <begin position="1"/>
        <end position="95"/>
    </location>
</feature>
<dbReference type="GO" id="GO:0003677">
    <property type="term" value="F:DNA binding"/>
    <property type="evidence" value="ECO:0007669"/>
    <property type="project" value="UniProtKB-KW"/>
</dbReference>
<evidence type="ECO:0000259" key="4">
    <source>
        <dbReference type="PROSITE" id="PS50987"/>
    </source>
</evidence>
<dbReference type="InterPro" id="IPR036388">
    <property type="entry name" value="WH-like_DNA-bd_sf"/>
</dbReference>
<evidence type="ECO:0000256" key="1">
    <source>
        <dbReference type="ARBA" id="ARBA00023015"/>
    </source>
</evidence>
<dbReference type="PROSITE" id="PS50987">
    <property type="entry name" value="HTH_ARSR_2"/>
    <property type="match status" value="1"/>
</dbReference>
<dbReference type="Proteomes" id="UP000245765">
    <property type="component" value="Unassembled WGS sequence"/>
</dbReference>
<dbReference type="InterPro" id="IPR001845">
    <property type="entry name" value="HTH_ArsR_DNA-bd_dom"/>
</dbReference>
<keyword evidence="3" id="KW-0804">Transcription</keyword>
<dbReference type="PANTHER" id="PTHR43132:SF2">
    <property type="entry name" value="ARSENICAL RESISTANCE OPERON REPRESSOR ARSR-RELATED"/>
    <property type="match status" value="1"/>
</dbReference>
<dbReference type="EMBL" id="QGNA01000005">
    <property type="protein sequence ID" value="PWS35278.1"/>
    <property type="molecule type" value="Genomic_DNA"/>
</dbReference>